<keyword evidence="3" id="KW-0645">Protease</keyword>
<sequence>MINEEMKEFMLNDSVERFIKYVQVETTSDENSSSNPSTKEQLELGKILVQELESLGLKEVELDEFGYVYATLPASEGYENVEPIGLIAHMDTSPAVSGKNVKPIVHKNYDGGTITFRKDPELTLSKEDSKELEEYVGLDIITASGDTLLGADDKAGVAEIMTALSTWQKYPSLKHGEIKICFTPDEEVGRGTEKINKEKLPKYCYTFDGGEMGELEIECFDAWSVKLTFIGLSVHPGYAKNKMINAVDVACRFFSQIPEYETPERTEKREGFYHLHNLSGNAEIAEGKMIIRDFDVEKNEKRIDYIKSLISAYKKRYPGLKIELEYKHSYENMKVYLEPHKHIVDHAEKAIERAGLEVKYTAIRGGTDGARLSAQGIPTPNIFAGGLLFHSRKEYIPTLAIQKAVEVIIYLAEEWSKKPN</sequence>
<dbReference type="InterPro" id="IPR001261">
    <property type="entry name" value="ArgE/DapE_CS"/>
</dbReference>
<keyword evidence="9" id="KW-0031">Aminopeptidase</keyword>
<dbReference type="PROSITE" id="PS00758">
    <property type="entry name" value="ARGE_DAPE_CPG2_1"/>
    <property type="match status" value="1"/>
</dbReference>
<dbReference type="PIRSF" id="PIRSF037215">
    <property type="entry name" value="Peptidase_M20B"/>
    <property type="match status" value="1"/>
</dbReference>
<organism evidence="9">
    <name type="scientific">Candidatus Heimdallarchaeum endolithica</name>
    <dbReference type="NCBI Taxonomy" id="2876572"/>
    <lineage>
        <taxon>Archaea</taxon>
        <taxon>Promethearchaeati</taxon>
        <taxon>Candidatus Heimdallarchaeota</taxon>
        <taxon>Candidatus Heimdallarchaeia (ex Rinke et al. 2021) (nom. nud.)</taxon>
        <taxon>Candidatus Heimdallarchaeales</taxon>
        <taxon>Candidatus Heimdallarchaeaceae</taxon>
        <taxon>Candidatus Heimdallarchaeum</taxon>
    </lineage>
</organism>
<keyword evidence="7" id="KW-0482">Metalloprotease</keyword>
<evidence type="ECO:0000256" key="4">
    <source>
        <dbReference type="ARBA" id="ARBA00022723"/>
    </source>
</evidence>
<dbReference type="InterPro" id="IPR010161">
    <property type="entry name" value="Peptidase_M20B"/>
</dbReference>
<dbReference type="GO" id="GO:0045148">
    <property type="term" value="F:tripeptide aminopeptidase activity"/>
    <property type="evidence" value="ECO:0007669"/>
    <property type="project" value="UniProtKB-EC"/>
</dbReference>
<dbReference type="PROSITE" id="PS00759">
    <property type="entry name" value="ARGE_DAPE_CPG2_2"/>
    <property type="match status" value="1"/>
</dbReference>
<dbReference type="NCBIfam" id="NF003976">
    <property type="entry name" value="PRK05469.1"/>
    <property type="match status" value="1"/>
</dbReference>
<reference evidence="9" key="1">
    <citation type="journal article" date="2022" name="Nat. Microbiol.">
        <title>Unique mobile elements and scalable gene flow at the prokaryote-eukaryote boundary revealed by circularized Asgard archaea genomes.</title>
        <authorList>
            <person name="Wu F."/>
            <person name="Speth D.R."/>
            <person name="Philosof A."/>
            <person name="Cremiere A."/>
            <person name="Narayanan A."/>
            <person name="Barco R.A."/>
            <person name="Connon S.A."/>
            <person name="Amend J.P."/>
            <person name="Antoshechkin I.A."/>
            <person name="Orphan V.J."/>
        </authorList>
    </citation>
    <scope>NUCLEOTIDE SEQUENCE</scope>
    <source>
        <strain evidence="9">PR6</strain>
    </source>
</reference>
<dbReference type="AlphaFoldDB" id="A0A9Y1FP86"/>
<dbReference type="Pfam" id="PF01546">
    <property type="entry name" value="Peptidase_M20"/>
    <property type="match status" value="1"/>
</dbReference>
<proteinExistence type="inferred from homology"/>
<dbReference type="PANTHER" id="PTHR42994:SF1">
    <property type="entry name" value="PEPTIDASE T"/>
    <property type="match status" value="1"/>
</dbReference>
<keyword evidence="4" id="KW-0479">Metal-binding</keyword>
<accession>A0A9Y1FP86</accession>
<dbReference type="Proteomes" id="UP001200513">
    <property type="component" value="Chromosome"/>
</dbReference>
<dbReference type="SUPFAM" id="SSF55031">
    <property type="entry name" value="Bacterial exopeptidase dimerisation domain"/>
    <property type="match status" value="1"/>
</dbReference>
<dbReference type="Gene3D" id="3.30.70.360">
    <property type="match status" value="1"/>
</dbReference>
<comment type="cofactor">
    <cofactor evidence="1">
        <name>Zn(2+)</name>
        <dbReference type="ChEBI" id="CHEBI:29105"/>
    </cofactor>
</comment>
<keyword evidence="5 9" id="KW-0378">Hydrolase</keyword>
<evidence type="ECO:0000256" key="3">
    <source>
        <dbReference type="ARBA" id="ARBA00022670"/>
    </source>
</evidence>
<dbReference type="Gene3D" id="3.40.630.10">
    <property type="entry name" value="Zn peptidases"/>
    <property type="match status" value="1"/>
</dbReference>
<evidence type="ECO:0000256" key="6">
    <source>
        <dbReference type="ARBA" id="ARBA00022833"/>
    </source>
</evidence>
<dbReference type="GO" id="GO:0006508">
    <property type="term" value="P:proteolysis"/>
    <property type="evidence" value="ECO:0007669"/>
    <property type="project" value="UniProtKB-KW"/>
</dbReference>
<dbReference type="GO" id="GO:0006518">
    <property type="term" value="P:peptide metabolic process"/>
    <property type="evidence" value="ECO:0007669"/>
    <property type="project" value="InterPro"/>
</dbReference>
<dbReference type="EMBL" id="CP084167">
    <property type="protein sequence ID" value="UJG43423.1"/>
    <property type="molecule type" value="Genomic_DNA"/>
</dbReference>
<evidence type="ECO:0000313" key="9">
    <source>
        <dbReference type="EMBL" id="UJG43423.1"/>
    </source>
</evidence>
<comment type="similarity">
    <text evidence="2">Belongs to the peptidase M20B family.</text>
</comment>
<keyword evidence="6" id="KW-0862">Zinc</keyword>
<dbReference type="NCBIfam" id="TIGR01882">
    <property type="entry name" value="peptidase-T"/>
    <property type="match status" value="1"/>
</dbReference>
<dbReference type="InterPro" id="IPR011650">
    <property type="entry name" value="Peptidase_M20_dimer"/>
</dbReference>
<dbReference type="GO" id="GO:0008237">
    <property type="term" value="F:metallopeptidase activity"/>
    <property type="evidence" value="ECO:0007669"/>
    <property type="project" value="UniProtKB-KW"/>
</dbReference>
<dbReference type="Pfam" id="PF07687">
    <property type="entry name" value="M20_dimer"/>
    <property type="match status" value="1"/>
</dbReference>
<evidence type="ECO:0000256" key="2">
    <source>
        <dbReference type="ARBA" id="ARBA00009692"/>
    </source>
</evidence>
<dbReference type="EC" id="3.4.11.4" evidence="9"/>
<dbReference type="InterPro" id="IPR036264">
    <property type="entry name" value="Bact_exopeptidase_dim_dom"/>
</dbReference>
<evidence type="ECO:0000256" key="5">
    <source>
        <dbReference type="ARBA" id="ARBA00022801"/>
    </source>
</evidence>
<evidence type="ECO:0000259" key="8">
    <source>
        <dbReference type="Pfam" id="PF07687"/>
    </source>
</evidence>
<dbReference type="InterPro" id="IPR002933">
    <property type="entry name" value="Peptidase_M20"/>
</dbReference>
<dbReference type="GO" id="GO:0008270">
    <property type="term" value="F:zinc ion binding"/>
    <property type="evidence" value="ECO:0007669"/>
    <property type="project" value="InterPro"/>
</dbReference>
<dbReference type="NCBIfam" id="NF009920">
    <property type="entry name" value="PRK13381.1"/>
    <property type="match status" value="1"/>
</dbReference>
<feature type="domain" description="Peptidase M20 dimerisation" evidence="8">
    <location>
        <begin position="222"/>
        <end position="317"/>
    </location>
</feature>
<protein>
    <submittedName>
        <fullName evidence="9">Peptidase T</fullName>
        <ecNumber evidence="9">3.4.11.4</ecNumber>
    </submittedName>
</protein>
<dbReference type="SUPFAM" id="SSF53187">
    <property type="entry name" value="Zn-dependent exopeptidases"/>
    <property type="match status" value="1"/>
</dbReference>
<evidence type="ECO:0000256" key="7">
    <source>
        <dbReference type="ARBA" id="ARBA00023049"/>
    </source>
</evidence>
<evidence type="ECO:0000256" key="1">
    <source>
        <dbReference type="ARBA" id="ARBA00001947"/>
    </source>
</evidence>
<gene>
    <name evidence="9" type="primary">pepT</name>
    <name evidence="9" type="ORF">K9W46_13770</name>
</gene>
<name>A0A9Y1FP86_9ARCH</name>
<dbReference type="PANTHER" id="PTHR42994">
    <property type="entry name" value="PEPTIDASE T"/>
    <property type="match status" value="1"/>
</dbReference>